<evidence type="ECO:0000256" key="5">
    <source>
        <dbReference type="ARBA" id="ARBA00022984"/>
    </source>
</evidence>
<dbReference type="GO" id="GO:0004180">
    <property type="term" value="F:carboxypeptidase activity"/>
    <property type="evidence" value="ECO:0007669"/>
    <property type="project" value="UniProtKB-ARBA"/>
</dbReference>
<keyword evidence="8" id="KW-0732">Signal</keyword>
<name>A0A067Z3G7_GLUOY</name>
<protein>
    <recommendedName>
        <fullName evidence="11">YkuD domain-containing protein</fullName>
    </recommendedName>
</protein>
<evidence type="ECO:0000256" key="7">
    <source>
        <dbReference type="SAM" id="MobiDB-lite"/>
    </source>
</evidence>
<evidence type="ECO:0000313" key="10">
    <source>
        <dbReference type="Proteomes" id="UP000031656"/>
    </source>
</evidence>
<dbReference type="CDD" id="cd16913">
    <property type="entry name" value="YkuD_like"/>
    <property type="match status" value="1"/>
</dbReference>
<evidence type="ECO:0000256" key="6">
    <source>
        <dbReference type="ARBA" id="ARBA00023316"/>
    </source>
</evidence>
<evidence type="ECO:0000256" key="4">
    <source>
        <dbReference type="ARBA" id="ARBA00022960"/>
    </source>
</evidence>
<evidence type="ECO:0000256" key="8">
    <source>
        <dbReference type="SAM" id="SignalP"/>
    </source>
</evidence>
<dbReference type="GO" id="GO:0071555">
    <property type="term" value="P:cell wall organization"/>
    <property type="evidence" value="ECO:0007669"/>
    <property type="project" value="UniProtKB-KW"/>
</dbReference>
<dbReference type="AlphaFoldDB" id="A0A067Z3G7"/>
<evidence type="ECO:0000313" key="9">
    <source>
        <dbReference type="EMBL" id="AHK71048.1"/>
    </source>
</evidence>
<dbReference type="InterPro" id="IPR005490">
    <property type="entry name" value="LD_TPept_cat_dom"/>
</dbReference>
<feature type="compositionally biased region" description="Polar residues" evidence="7">
    <location>
        <begin position="40"/>
        <end position="51"/>
    </location>
</feature>
<dbReference type="KEGG" id="goy:GLS_c11430"/>
<comment type="similarity">
    <text evidence="2">Belongs to the YkuD family.</text>
</comment>
<dbReference type="UniPathway" id="UPA00219"/>
<feature type="compositionally biased region" description="Pro residues" evidence="7">
    <location>
        <begin position="55"/>
        <end position="78"/>
    </location>
</feature>
<keyword evidence="4" id="KW-0133">Cell shape</keyword>
<gene>
    <name evidence="9" type="ORF">GLS_c11430</name>
</gene>
<dbReference type="GO" id="GO:0009252">
    <property type="term" value="P:peptidoglycan biosynthetic process"/>
    <property type="evidence" value="ECO:0007669"/>
    <property type="project" value="UniProtKB-UniPathway"/>
</dbReference>
<dbReference type="GO" id="GO:0016740">
    <property type="term" value="F:transferase activity"/>
    <property type="evidence" value="ECO:0007669"/>
    <property type="project" value="UniProtKB-KW"/>
</dbReference>
<feature type="chain" id="PRO_5001648684" description="YkuD domain-containing protein" evidence="8">
    <location>
        <begin position="32"/>
        <end position="336"/>
    </location>
</feature>
<dbReference type="EMBL" id="CP004373">
    <property type="protein sequence ID" value="AHK71048.1"/>
    <property type="molecule type" value="Genomic_DNA"/>
</dbReference>
<evidence type="ECO:0000256" key="2">
    <source>
        <dbReference type="ARBA" id="ARBA00005992"/>
    </source>
</evidence>
<organism evidence="9 10">
    <name type="scientific">Gluconobacter oxydans DSM 3504</name>
    <dbReference type="NCBI Taxonomy" id="1288313"/>
    <lineage>
        <taxon>Bacteria</taxon>
        <taxon>Pseudomonadati</taxon>
        <taxon>Pseudomonadota</taxon>
        <taxon>Alphaproteobacteria</taxon>
        <taxon>Acetobacterales</taxon>
        <taxon>Acetobacteraceae</taxon>
        <taxon>Gluconobacter</taxon>
    </lineage>
</organism>
<feature type="signal peptide" evidence="8">
    <location>
        <begin position="1"/>
        <end position="31"/>
    </location>
</feature>
<dbReference type="Proteomes" id="UP000031656">
    <property type="component" value="Chromosome"/>
</dbReference>
<dbReference type="GO" id="GO:0008360">
    <property type="term" value="P:regulation of cell shape"/>
    <property type="evidence" value="ECO:0007669"/>
    <property type="project" value="UniProtKB-KW"/>
</dbReference>
<keyword evidence="5" id="KW-0573">Peptidoglycan synthesis</keyword>
<evidence type="ECO:0000256" key="3">
    <source>
        <dbReference type="ARBA" id="ARBA00022679"/>
    </source>
</evidence>
<accession>A0A067Z3G7</accession>
<sequence>MRDVSRLTRFVALLSASTAMVVGFAPLVACARPDSAGPELSTQQPDTTPSLGASVPPPASNPPTDTPPQPDLAPPPIDIPDLPVVSDEVARQEASRLAVLMKHNVKGFSTYTPERRKAFLTLAKEAVTQADMPVSRPQLVMVVDRNEKIQHLDYVLALPDAPWESLGGTPVSTGTTGRKYYYITPTGVFQNTADRLGYRAEGTKNKYGIRGIGAKGSRVWDMGWQTAMKGWLPRHETGQIRLEIHATDPQFLEWRLGHPASEGCIRIPATMNKFMDHYGLIDALYEQAASYDPRFQALLPKDRQPTQIAGDLVVVIDSGPLTEPKIDPIADKRPLP</sequence>
<evidence type="ECO:0008006" key="11">
    <source>
        <dbReference type="Google" id="ProtNLM"/>
    </source>
</evidence>
<reference evidence="9 10" key="1">
    <citation type="journal article" date="2015" name="Appl. Microbiol. Biotechnol.">
        <title>The consequence of an additional NADH dehydrogenase paralog on the growth of Gluconobacter oxydans DSM3504.</title>
        <authorList>
            <person name="Kostner D."/>
            <person name="Luchterhand B."/>
            <person name="Junker A."/>
            <person name="Volland S."/>
            <person name="Daniel R."/>
            <person name="Buchs J."/>
            <person name="Liebl W."/>
            <person name="Ehrenreich A."/>
        </authorList>
    </citation>
    <scope>NUCLEOTIDE SEQUENCE [LARGE SCALE GENOMIC DNA]</scope>
    <source>
        <strain evidence="9">DSM 3504</strain>
    </source>
</reference>
<feature type="region of interest" description="Disordered" evidence="7">
    <location>
        <begin position="35"/>
        <end position="82"/>
    </location>
</feature>
<dbReference type="InterPro" id="IPR038063">
    <property type="entry name" value="Transpep_catalytic_dom"/>
</dbReference>
<keyword evidence="3" id="KW-0808">Transferase</keyword>
<dbReference type="HOGENOM" id="CLU_042252_0_0_5"/>
<evidence type="ECO:0000256" key="1">
    <source>
        <dbReference type="ARBA" id="ARBA00004752"/>
    </source>
</evidence>
<proteinExistence type="inferred from homology"/>
<keyword evidence="6" id="KW-0961">Cell wall biogenesis/degradation</keyword>
<comment type="pathway">
    <text evidence="1">Cell wall biogenesis; peptidoglycan biosynthesis.</text>
</comment>
<dbReference type="Gene3D" id="2.40.440.10">
    <property type="entry name" value="L,D-transpeptidase catalytic domain-like"/>
    <property type="match status" value="1"/>
</dbReference>